<dbReference type="Gene3D" id="1.25.70.10">
    <property type="entry name" value="Transcription termination factor 3, mitochondrial"/>
    <property type="match status" value="1"/>
</dbReference>
<accession>A0A0A9G7U3</accession>
<protein>
    <submittedName>
        <fullName evidence="4">Uncharacterized protein</fullName>
    </submittedName>
</protein>
<organism evidence="4">
    <name type="scientific">Arundo donax</name>
    <name type="common">Giant reed</name>
    <name type="synonym">Donax arundinaceus</name>
    <dbReference type="NCBI Taxonomy" id="35708"/>
    <lineage>
        <taxon>Eukaryota</taxon>
        <taxon>Viridiplantae</taxon>
        <taxon>Streptophyta</taxon>
        <taxon>Embryophyta</taxon>
        <taxon>Tracheophyta</taxon>
        <taxon>Spermatophyta</taxon>
        <taxon>Magnoliopsida</taxon>
        <taxon>Liliopsida</taxon>
        <taxon>Poales</taxon>
        <taxon>Poaceae</taxon>
        <taxon>PACMAD clade</taxon>
        <taxon>Arundinoideae</taxon>
        <taxon>Arundineae</taxon>
        <taxon>Arundo</taxon>
    </lineage>
</organism>
<dbReference type="GO" id="GO:0006353">
    <property type="term" value="P:DNA-templated transcription termination"/>
    <property type="evidence" value="ECO:0007669"/>
    <property type="project" value="UniProtKB-KW"/>
</dbReference>
<evidence type="ECO:0000256" key="1">
    <source>
        <dbReference type="ARBA" id="ARBA00007692"/>
    </source>
</evidence>
<dbReference type="GO" id="GO:0003676">
    <property type="term" value="F:nucleic acid binding"/>
    <property type="evidence" value="ECO:0007669"/>
    <property type="project" value="InterPro"/>
</dbReference>
<dbReference type="AlphaFoldDB" id="A0A0A9G7U3"/>
<sequence length="262" mass="29376">MVATEPHLLARSLDNHLVPCIEFLRGILGSEDKLRRAVSRVPRALGADLDNNMRPAVEAFRRHGLSEESITKLLLIHLGVLMVAPDRIGELLEDLKALGLQVTDTGFLYCIRVMCSLSRETWLRKVALYRSFGVSEAELLRAFKTQPTMLLVADESVKKKLTFFMDELKIEVSVVMGQPLALSLSLEKNIMPKCAVLSLLAREGKIERKINLLAALLGNSKVFAERFVLKHAKDVPDVVKAFEGKIKFQGFGDRELEILRAR</sequence>
<keyword evidence="2" id="KW-0804">Transcription</keyword>
<dbReference type="EMBL" id="GBRH01177334">
    <property type="protein sequence ID" value="JAE20562.1"/>
    <property type="molecule type" value="Transcribed_RNA"/>
</dbReference>
<reference evidence="4" key="2">
    <citation type="journal article" date="2015" name="Data Brief">
        <title>Shoot transcriptome of the giant reed, Arundo donax.</title>
        <authorList>
            <person name="Barrero R.A."/>
            <person name="Guerrero F.D."/>
            <person name="Moolhuijzen P."/>
            <person name="Goolsby J.A."/>
            <person name="Tidwell J."/>
            <person name="Bellgard S.E."/>
            <person name="Bellgard M.I."/>
        </authorList>
    </citation>
    <scope>NUCLEOTIDE SEQUENCE</scope>
    <source>
        <tissue evidence="4">Shoot tissue taken approximately 20 cm above the soil surface</tissue>
    </source>
</reference>
<comment type="similarity">
    <text evidence="1">Belongs to the mTERF family.</text>
</comment>
<dbReference type="PANTHER" id="PTHR13068:SF93">
    <property type="entry name" value="OS05G0403600 PROTEIN"/>
    <property type="match status" value="1"/>
</dbReference>
<reference evidence="4" key="1">
    <citation type="submission" date="2014-09" db="EMBL/GenBank/DDBJ databases">
        <authorList>
            <person name="Magalhaes I.L.F."/>
            <person name="Oliveira U."/>
            <person name="Santos F.R."/>
            <person name="Vidigal T.H.D.A."/>
            <person name="Brescovit A.D."/>
            <person name="Santos A.J."/>
        </authorList>
    </citation>
    <scope>NUCLEOTIDE SEQUENCE</scope>
    <source>
        <tissue evidence="4">Shoot tissue taken approximately 20 cm above the soil surface</tissue>
    </source>
</reference>
<dbReference type="InterPro" id="IPR003690">
    <property type="entry name" value="MTERF"/>
</dbReference>
<name>A0A0A9G7U3_ARUDO</name>
<keyword evidence="3" id="KW-0809">Transit peptide</keyword>
<keyword evidence="2" id="KW-0805">Transcription regulation</keyword>
<keyword evidence="2" id="KW-0806">Transcription termination</keyword>
<proteinExistence type="inferred from homology"/>
<dbReference type="SMART" id="SM00733">
    <property type="entry name" value="Mterf"/>
    <property type="match status" value="5"/>
</dbReference>
<evidence type="ECO:0000313" key="4">
    <source>
        <dbReference type="EMBL" id="JAE20562.1"/>
    </source>
</evidence>
<evidence type="ECO:0000256" key="3">
    <source>
        <dbReference type="ARBA" id="ARBA00022946"/>
    </source>
</evidence>
<evidence type="ECO:0000256" key="2">
    <source>
        <dbReference type="ARBA" id="ARBA00022472"/>
    </source>
</evidence>
<dbReference type="FunFam" id="1.25.70.10:FF:000001">
    <property type="entry name" value="Mitochondrial transcription termination factor-like"/>
    <property type="match status" value="1"/>
</dbReference>
<dbReference type="InterPro" id="IPR038538">
    <property type="entry name" value="MTERF_sf"/>
</dbReference>
<dbReference type="Pfam" id="PF02536">
    <property type="entry name" value="mTERF"/>
    <property type="match status" value="1"/>
</dbReference>
<dbReference type="PANTHER" id="PTHR13068">
    <property type="entry name" value="CGI-12 PROTEIN-RELATED"/>
    <property type="match status" value="1"/>
</dbReference>